<dbReference type="Pfam" id="PF16130">
    <property type="entry name" value="DUF4842"/>
    <property type="match status" value="1"/>
</dbReference>
<evidence type="ECO:0000259" key="2">
    <source>
        <dbReference type="Pfam" id="PF16130"/>
    </source>
</evidence>
<organism evidence="3 4">
    <name type="scientific">Anaeromyxobacter oryzae</name>
    <dbReference type="NCBI Taxonomy" id="2918170"/>
    <lineage>
        <taxon>Bacteria</taxon>
        <taxon>Pseudomonadati</taxon>
        <taxon>Myxococcota</taxon>
        <taxon>Myxococcia</taxon>
        <taxon>Myxococcales</taxon>
        <taxon>Cystobacterineae</taxon>
        <taxon>Anaeromyxobacteraceae</taxon>
        <taxon>Anaeromyxobacter</taxon>
    </lineage>
</organism>
<proteinExistence type="predicted"/>
<sequence length="320" mass="33715">MGTSKYIALVVLACAGTALAADTDNDQAADSSDAFPCDSRYAGVSFAPAKGDFGVLLFEDMWPRDGDRDFNDVVLAYNYAFALGLDGDVRAIQLNLTVLAAGASLHNAVLLRLPNVPATAAGRITKNVSGQGEVSLSPEPGEQDLVIRLVPDITQLFPVVGFANTVPGSTSLPVRPVNVIIELNGPVQLELGYAPFDLFIARDGDDGHQIHLPAYPGTARMDAGLFGTENDRSDPKLGIYFVNERGLPFALHIPTLVAWAAEGVSLDKLYPDIVAFAASGGTRGTDWYVSNVSPGYAWTATDSQPKPSLIGPGLGQACPP</sequence>
<accession>A0ABM7WZU2</accession>
<evidence type="ECO:0000313" key="3">
    <source>
        <dbReference type="EMBL" id="BDG05064.1"/>
    </source>
</evidence>
<feature type="domain" description="DUF4842" evidence="2">
    <location>
        <begin position="88"/>
        <end position="288"/>
    </location>
</feature>
<dbReference type="Proteomes" id="UP001162891">
    <property type="component" value="Chromosome"/>
</dbReference>
<dbReference type="InterPro" id="IPR031025">
    <property type="entry name" value="LruC_dom"/>
</dbReference>
<feature type="signal peptide" evidence="1">
    <location>
        <begin position="1"/>
        <end position="20"/>
    </location>
</feature>
<keyword evidence="4" id="KW-1185">Reference proteome</keyword>
<name>A0ABM7WZU2_9BACT</name>
<protein>
    <recommendedName>
        <fullName evidence="2">DUF4842 domain-containing protein</fullName>
    </recommendedName>
</protein>
<dbReference type="NCBIfam" id="TIGR04456">
    <property type="entry name" value="LruC_dom"/>
    <property type="match status" value="1"/>
</dbReference>
<gene>
    <name evidence="3" type="ORF">AMOR_40600</name>
</gene>
<feature type="chain" id="PRO_5045979029" description="DUF4842 domain-containing protein" evidence="1">
    <location>
        <begin position="21"/>
        <end position="320"/>
    </location>
</feature>
<dbReference type="EMBL" id="AP025591">
    <property type="protein sequence ID" value="BDG05064.1"/>
    <property type="molecule type" value="Genomic_DNA"/>
</dbReference>
<evidence type="ECO:0000313" key="4">
    <source>
        <dbReference type="Proteomes" id="UP001162891"/>
    </source>
</evidence>
<dbReference type="InterPro" id="IPR032295">
    <property type="entry name" value="DUF4842"/>
</dbReference>
<reference evidence="4" key="1">
    <citation type="journal article" date="2022" name="Int. J. Syst. Evol. Microbiol.">
        <title>Anaeromyxobacter oryzae sp. nov., Anaeromyxobacter diazotrophicus sp. nov. and Anaeromyxobacter paludicola sp. nov., isolated from paddy soils.</title>
        <authorList>
            <person name="Itoh H."/>
            <person name="Xu Z."/>
            <person name="Mise K."/>
            <person name="Masuda Y."/>
            <person name="Ushijima N."/>
            <person name="Hayakawa C."/>
            <person name="Shiratori Y."/>
            <person name="Senoo K."/>
        </authorList>
    </citation>
    <scope>NUCLEOTIDE SEQUENCE [LARGE SCALE GENOMIC DNA]</scope>
    <source>
        <strain evidence="4">Red232</strain>
    </source>
</reference>
<keyword evidence="1" id="KW-0732">Signal</keyword>
<evidence type="ECO:0000256" key="1">
    <source>
        <dbReference type="SAM" id="SignalP"/>
    </source>
</evidence>
<dbReference type="RefSeq" id="WP_248353599.1">
    <property type="nucleotide sequence ID" value="NZ_AP025591.1"/>
</dbReference>